<proteinExistence type="predicted"/>
<protein>
    <recommendedName>
        <fullName evidence="4">Anti-sigma factor NepR domain-containing protein</fullName>
    </recommendedName>
</protein>
<feature type="compositionally biased region" description="Pro residues" evidence="1">
    <location>
        <begin position="9"/>
        <end position="22"/>
    </location>
</feature>
<feature type="region of interest" description="Disordered" evidence="1">
    <location>
        <begin position="1"/>
        <end position="23"/>
    </location>
</feature>
<evidence type="ECO:0000313" key="3">
    <source>
        <dbReference type="Proteomes" id="UP001224644"/>
    </source>
</evidence>
<dbReference type="RefSeq" id="WP_238225316.1">
    <property type="nucleotide sequence ID" value="NZ_BPQD01000011.1"/>
</dbReference>
<accession>A0ABT8BNC3</accession>
<evidence type="ECO:0000256" key="1">
    <source>
        <dbReference type="SAM" id="MobiDB-lite"/>
    </source>
</evidence>
<evidence type="ECO:0000313" key="2">
    <source>
        <dbReference type="EMBL" id="MDN3593045.1"/>
    </source>
</evidence>
<dbReference type="EMBL" id="JAUFPX010000020">
    <property type="protein sequence ID" value="MDN3593045.1"/>
    <property type="molecule type" value="Genomic_DNA"/>
</dbReference>
<name>A0ABT8BNC3_9HYPH</name>
<gene>
    <name evidence="2" type="ORF">QWZ12_20815</name>
</gene>
<dbReference type="Proteomes" id="UP001224644">
    <property type="component" value="Unassembled WGS sequence"/>
</dbReference>
<organism evidence="2 3">
    <name type="scientific">Methylobacterium adhaesivum</name>
    <dbReference type="NCBI Taxonomy" id="333297"/>
    <lineage>
        <taxon>Bacteria</taxon>
        <taxon>Pseudomonadati</taxon>
        <taxon>Pseudomonadota</taxon>
        <taxon>Alphaproteobacteria</taxon>
        <taxon>Hyphomicrobiales</taxon>
        <taxon>Methylobacteriaceae</taxon>
        <taxon>Methylobacterium</taxon>
    </lineage>
</organism>
<sequence length="71" mass="7564">MSSDTPTGPLKPYPSFEDPPPRAVSTDALLGRVVRRLFEVGARHEDGLAGTLHAILATLDHRMTAAGKPSL</sequence>
<evidence type="ECO:0008006" key="4">
    <source>
        <dbReference type="Google" id="ProtNLM"/>
    </source>
</evidence>
<reference evidence="3" key="1">
    <citation type="journal article" date="2019" name="Int. J. Syst. Evol. Microbiol.">
        <title>The Global Catalogue of Microorganisms (GCM) 10K type strain sequencing project: providing services to taxonomists for standard genome sequencing and annotation.</title>
        <authorList>
            <consortium name="The Broad Institute Genomics Platform"/>
            <consortium name="The Broad Institute Genome Sequencing Center for Infectious Disease"/>
            <person name="Wu L."/>
            <person name="Ma J."/>
        </authorList>
    </citation>
    <scope>NUCLEOTIDE SEQUENCE [LARGE SCALE GENOMIC DNA]</scope>
    <source>
        <strain evidence="3">CECT 7069</strain>
    </source>
</reference>
<comment type="caution">
    <text evidence="2">The sequence shown here is derived from an EMBL/GenBank/DDBJ whole genome shotgun (WGS) entry which is preliminary data.</text>
</comment>
<keyword evidence="3" id="KW-1185">Reference proteome</keyword>